<comment type="caution">
    <text evidence="3">The sequence shown here is derived from an EMBL/GenBank/DDBJ whole genome shotgun (WGS) entry which is preliminary data.</text>
</comment>
<proteinExistence type="predicted"/>
<dbReference type="Pfam" id="PF18962">
    <property type="entry name" value="Por_Secre_tail"/>
    <property type="match status" value="1"/>
</dbReference>
<dbReference type="InterPro" id="IPR026444">
    <property type="entry name" value="Secre_tail"/>
</dbReference>
<evidence type="ECO:0008006" key="5">
    <source>
        <dbReference type="Google" id="ProtNLM"/>
    </source>
</evidence>
<feature type="domain" description="Ig-like" evidence="2">
    <location>
        <begin position="485"/>
        <end position="562"/>
    </location>
</feature>
<feature type="domain" description="Secretion system C-terminal sorting" evidence="1">
    <location>
        <begin position="811"/>
        <end position="870"/>
    </location>
</feature>
<sequence length="884" mass="93241">MSKKFMIGGVTSLLLLLSQSDIKAQFVSSDVFLQGNYVEVGIAPNGAFGSGGTAPTGYHPKGSTGVGFVADPDKDGWTVGTPAYFGDYFLPGTPQEGWGVSVNGSDYAAWRGTSATAFTPGLSGSNTSYTSSGGNVVGVWTGSVGDLKIIQTTTLQVNKLYFVVNVELQNTGSGTLKKLYYNRTVDPDNEVTITGDFETVNKIVYRLPTSPSNKTLVTATGQTYTKAYLGLGTKDCRAKPFIINGSLVPTLDLAALYSGTGLASGYTYDETTVTNDVGIGIVFKLDSLAPGSGTSVSYAYILRQTDLDSAFLDITPRWRYNGIAYNSGDTIHPCKGSVIDLRIENGGYYDSWSWSPTTGVSSPAASSSKVTVGTGRILYTATGTSSICSGSSISASIYIDPVDAPAAPVVSSPVNLCRGTTATALSASGTGLKWYKTATDTSALPAAPVPVTTSEGTTSYYVTTNNGVCESSRSRIDVIVKKYPNPVIVTPQNYCVGTDTITVSSVTGSNLQWYTALTGGTASAVTPVVPGTVSGIYKFYVTQSSGVTGCESDRDSVTIIINDKPVLTMTLNGVVSSGSSGCFGVGSVIKAIPGAGTVSFTWYKDGMLIAGKTDDTLVPTSAGVYSVRITNSGGCSDSGYVRVYNDSTPSVTVSPEDVYACPGVIIKLYSKPVISGYTYTWQKDGTSLGGSSAYTYDAADPGTYLVKIKTTNGCEYLSNSVTVSHYPAIAKPFIAQKTPDLLSVPGTYTNYQWYRNNKLIPGATAAVYTYSFDGSYFVQVWDANTCYTFSDTIVLNNLSVHDATSDARIRIYPNPATDEIHISNSLYAGFDIVLSDLSGRILLQAAATNTIDIRSLAAGMYFLRLSESGTGNYIETIKVEKTAR</sequence>
<evidence type="ECO:0000313" key="4">
    <source>
        <dbReference type="Proteomes" id="UP001501410"/>
    </source>
</evidence>
<dbReference type="InterPro" id="IPR044023">
    <property type="entry name" value="Ig_7"/>
</dbReference>
<evidence type="ECO:0000259" key="1">
    <source>
        <dbReference type="Pfam" id="PF18962"/>
    </source>
</evidence>
<feature type="domain" description="Ig-like" evidence="2">
    <location>
        <begin position="405"/>
        <end position="480"/>
    </location>
</feature>
<dbReference type="Proteomes" id="UP001501410">
    <property type="component" value="Unassembled WGS sequence"/>
</dbReference>
<dbReference type="NCBIfam" id="TIGR04183">
    <property type="entry name" value="Por_Secre_tail"/>
    <property type="match status" value="1"/>
</dbReference>
<reference evidence="4" key="1">
    <citation type="journal article" date="2019" name="Int. J. Syst. Evol. Microbiol.">
        <title>The Global Catalogue of Microorganisms (GCM) 10K type strain sequencing project: providing services to taxonomists for standard genome sequencing and annotation.</title>
        <authorList>
            <consortium name="The Broad Institute Genomics Platform"/>
            <consortium name="The Broad Institute Genome Sequencing Center for Infectious Disease"/>
            <person name="Wu L."/>
            <person name="Ma J."/>
        </authorList>
    </citation>
    <scope>NUCLEOTIDE SEQUENCE [LARGE SCALE GENOMIC DNA]</scope>
    <source>
        <strain evidence="4">JCM 31921</strain>
    </source>
</reference>
<dbReference type="Pfam" id="PF19081">
    <property type="entry name" value="Ig_7"/>
    <property type="match status" value="2"/>
</dbReference>
<evidence type="ECO:0000259" key="2">
    <source>
        <dbReference type="Pfam" id="PF19081"/>
    </source>
</evidence>
<accession>A0ABP8MSH9</accession>
<keyword evidence="4" id="KW-1185">Reference proteome</keyword>
<name>A0ABP8MSH9_9BACT</name>
<dbReference type="Gene3D" id="2.60.40.10">
    <property type="entry name" value="Immunoglobulins"/>
    <property type="match status" value="2"/>
</dbReference>
<dbReference type="RefSeq" id="WP_344824671.1">
    <property type="nucleotide sequence ID" value="NZ_BAABEZ010000022.1"/>
</dbReference>
<dbReference type="EMBL" id="BAABEZ010000022">
    <property type="protein sequence ID" value="GAA4453719.1"/>
    <property type="molecule type" value="Genomic_DNA"/>
</dbReference>
<gene>
    <name evidence="3" type="ORF">GCM10023092_14530</name>
</gene>
<organism evidence="3 4">
    <name type="scientific">Rurimicrobium arvi</name>
    <dbReference type="NCBI Taxonomy" id="2049916"/>
    <lineage>
        <taxon>Bacteria</taxon>
        <taxon>Pseudomonadati</taxon>
        <taxon>Bacteroidota</taxon>
        <taxon>Chitinophagia</taxon>
        <taxon>Chitinophagales</taxon>
        <taxon>Chitinophagaceae</taxon>
        <taxon>Rurimicrobium</taxon>
    </lineage>
</organism>
<evidence type="ECO:0000313" key="3">
    <source>
        <dbReference type="EMBL" id="GAA4453719.1"/>
    </source>
</evidence>
<dbReference type="InterPro" id="IPR013783">
    <property type="entry name" value="Ig-like_fold"/>
</dbReference>
<protein>
    <recommendedName>
        <fullName evidence="5">Por secretion system C-terminal sorting domain-containing protein</fullName>
    </recommendedName>
</protein>